<sequence>MGAQELNHGLETLQQNNDSWQEFGDEAEETLSLCDLVISSDASEYWNGEQYHRNSSSSSSDHQHQDLFEFFSTEDIPAAAAAAASSNYQGNNIIFCGKLIPYRGQQQSIEDKPQRLESKVIKPENGTKNSTSCLFPWKTSLSFNKSRTFPPSSSSSAPAKASQRKSFNKSLSLPAEGSKNSKKLGDDKFDFSVKKVSVIETPVKSRWYLFAFGVGRFPMEIELKDMKMRQSRKSKAMKLQPDGQPENAKCNKERRRSAKGLWRLLKVLGCNNKHTNAAVVQASYSCIPHV</sequence>
<dbReference type="AlphaFoldDB" id="A0AB32X2E8"/>
<dbReference type="KEGG" id="tcc:18586353"/>
<feature type="compositionally biased region" description="Basic and acidic residues" evidence="1">
    <location>
        <begin position="109"/>
        <end position="122"/>
    </location>
</feature>
<reference evidence="3" key="2">
    <citation type="submission" date="2025-08" db="UniProtKB">
        <authorList>
            <consortium name="RefSeq"/>
        </authorList>
    </citation>
    <scope>IDENTIFICATION</scope>
</reference>
<name>A0AB32X2E8_THECC</name>
<reference evidence="2" key="1">
    <citation type="journal article" date="1997" name="Nucleic Acids Res.">
        <title>tRNAscan-SE: a program for improved detection of transfer RNA genes in genomic sequence.</title>
        <authorList>
            <person name="Lowe T.M."/>
            <person name="Eddy S.R."/>
        </authorList>
    </citation>
    <scope>NUCLEOTIDE SEQUENCE [LARGE SCALE GENOMIC DNA]</scope>
    <source>
        <strain evidence="2">r\B97-61/B2</strain>
    </source>
</reference>
<dbReference type="Proteomes" id="UP000694886">
    <property type="component" value="Chromosome 10"/>
</dbReference>
<evidence type="ECO:0000256" key="1">
    <source>
        <dbReference type="SAM" id="MobiDB-lite"/>
    </source>
</evidence>
<evidence type="ECO:0000313" key="2">
    <source>
        <dbReference type="Proteomes" id="UP000694886"/>
    </source>
</evidence>
<dbReference type="RefSeq" id="XP_017984279.1">
    <property type="nucleotide sequence ID" value="XM_018128790.1"/>
</dbReference>
<feature type="region of interest" description="Disordered" evidence="1">
    <location>
        <begin position="109"/>
        <end position="128"/>
    </location>
</feature>
<protein>
    <submittedName>
        <fullName evidence="3">Uncharacterized protein LOC18586353</fullName>
    </submittedName>
</protein>
<dbReference type="PANTHER" id="PTHR34130">
    <property type="entry name" value="OS08G0243800 PROTEIN"/>
    <property type="match status" value="1"/>
</dbReference>
<feature type="region of interest" description="Disordered" evidence="1">
    <location>
        <begin position="148"/>
        <end position="181"/>
    </location>
</feature>
<evidence type="ECO:0000313" key="3">
    <source>
        <dbReference type="RefSeq" id="XP_017984279.1"/>
    </source>
</evidence>
<proteinExistence type="predicted"/>
<gene>
    <name evidence="3" type="primary">LOC18586353</name>
</gene>
<dbReference type="GeneID" id="18586353"/>
<accession>A0AB32X2E8</accession>
<feature type="compositionally biased region" description="Low complexity" evidence="1">
    <location>
        <begin position="150"/>
        <end position="161"/>
    </location>
</feature>
<dbReference type="PANTHER" id="PTHR34130:SF5">
    <property type="entry name" value="OS08G0243800 PROTEIN"/>
    <property type="match status" value="1"/>
</dbReference>
<organism evidence="2 3">
    <name type="scientific">Theobroma cacao</name>
    <name type="common">Cacao</name>
    <name type="synonym">Cocoa</name>
    <dbReference type="NCBI Taxonomy" id="3641"/>
    <lineage>
        <taxon>Eukaryota</taxon>
        <taxon>Viridiplantae</taxon>
        <taxon>Streptophyta</taxon>
        <taxon>Embryophyta</taxon>
        <taxon>Tracheophyta</taxon>
        <taxon>Spermatophyta</taxon>
        <taxon>Magnoliopsida</taxon>
        <taxon>eudicotyledons</taxon>
        <taxon>Gunneridae</taxon>
        <taxon>Pentapetalae</taxon>
        <taxon>rosids</taxon>
        <taxon>malvids</taxon>
        <taxon>Malvales</taxon>
        <taxon>Malvaceae</taxon>
        <taxon>Byttnerioideae</taxon>
        <taxon>Theobroma</taxon>
    </lineage>
</organism>
<dbReference type="Gramene" id="Tc10v2_t005640.1">
    <property type="protein sequence ID" value="Tc10v2_p005640.1"/>
    <property type="gene ID" value="Tc10v2_g005640"/>
</dbReference>